<proteinExistence type="predicted"/>
<accession>A0ABN6J0V3</accession>
<keyword evidence="2" id="KW-1185">Reference proteome</keyword>
<evidence type="ECO:0000313" key="1">
    <source>
        <dbReference type="EMBL" id="BCZ46606.1"/>
    </source>
</evidence>
<name>A0ABN6J0V3_9CLOT</name>
<reference evidence="2" key="1">
    <citation type="submission" date="2021-07" db="EMBL/GenBank/DDBJ databases">
        <title>Complete genome sequencing of a Clostridium isolate.</title>
        <authorList>
            <person name="Ueki A."/>
            <person name="Tonouchi A."/>
        </authorList>
    </citation>
    <scope>NUCLEOTIDE SEQUENCE [LARGE SCALE GENOMIC DNA]</scope>
    <source>
        <strain evidence="2">C5S11</strain>
    </source>
</reference>
<gene>
    <name evidence="1" type="ORF">psyc5s11_26730</name>
</gene>
<protein>
    <submittedName>
        <fullName evidence="1">Uncharacterized protein</fullName>
    </submittedName>
</protein>
<dbReference type="RefSeq" id="WP_224038080.1">
    <property type="nucleotide sequence ID" value="NZ_AP024849.1"/>
</dbReference>
<dbReference type="EMBL" id="AP024849">
    <property type="protein sequence ID" value="BCZ46606.1"/>
    <property type="molecule type" value="Genomic_DNA"/>
</dbReference>
<organism evidence="1 2">
    <name type="scientific">Clostridium gelidum</name>
    <dbReference type="NCBI Taxonomy" id="704125"/>
    <lineage>
        <taxon>Bacteria</taxon>
        <taxon>Bacillati</taxon>
        <taxon>Bacillota</taxon>
        <taxon>Clostridia</taxon>
        <taxon>Eubacteriales</taxon>
        <taxon>Clostridiaceae</taxon>
        <taxon>Clostridium</taxon>
    </lineage>
</organism>
<sequence>MSDDSKEKKITLTEEQASRAAETLINAWLRGDDNTNYLKKDNEKNKNSK</sequence>
<evidence type="ECO:0000313" key="2">
    <source>
        <dbReference type="Proteomes" id="UP000824633"/>
    </source>
</evidence>
<dbReference type="Proteomes" id="UP000824633">
    <property type="component" value="Chromosome"/>
</dbReference>